<protein>
    <submittedName>
        <fullName evidence="2">Uncharacterized protein</fullName>
    </submittedName>
</protein>
<comment type="caution">
    <text evidence="2">The sequence shown here is derived from an EMBL/GenBank/DDBJ whole genome shotgun (WGS) entry which is preliminary data.</text>
</comment>
<feature type="region of interest" description="Disordered" evidence="1">
    <location>
        <begin position="154"/>
        <end position="211"/>
    </location>
</feature>
<dbReference type="RefSeq" id="WP_340273712.1">
    <property type="nucleotide sequence ID" value="NZ_JBAKIA010000004.1"/>
</dbReference>
<dbReference type="EMBL" id="JBAKIA010000004">
    <property type="protein sequence ID" value="MEJ8474004.1"/>
    <property type="molecule type" value="Genomic_DNA"/>
</dbReference>
<keyword evidence="3" id="KW-1185">Reference proteome</keyword>
<evidence type="ECO:0000313" key="3">
    <source>
        <dbReference type="Proteomes" id="UP001385499"/>
    </source>
</evidence>
<feature type="compositionally biased region" description="Basic and acidic residues" evidence="1">
    <location>
        <begin position="172"/>
        <end position="189"/>
    </location>
</feature>
<name>A0ABU8TIL9_9HYPH</name>
<accession>A0ABU8TIL9</accession>
<dbReference type="Proteomes" id="UP001385499">
    <property type="component" value="Unassembled WGS sequence"/>
</dbReference>
<proteinExistence type="predicted"/>
<gene>
    <name evidence="2" type="ORF">V6575_07880</name>
</gene>
<evidence type="ECO:0000313" key="2">
    <source>
        <dbReference type="EMBL" id="MEJ8474004.1"/>
    </source>
</evidence>
<feature type="compositionally biased region" description="Basic and acidic residues" evidence="1">
    <location>
        <begin position="196"/>
        <end position="209"/>
    </location>
</feature>
<organism evidence="2 3">
    <name type="scientific">Roseibium algae</name>
    <dbReference type="NCBI Taxonomy" id="3123038"/>
    <lineage>
        <taxon>Bacteria</taxon>
        <taxon>Pseudomonadati</taxon>
        <taxon>Pseudomonadota</taxon>
        <taxon>Alphaproteobacteria</taxon>
        <taxon>Hyphomicrobiales</taxon>
        <taxon>Stappiaceae</taxon>
        <taxon>Roseibium</taxon>
    </lineage>
</organism>
<evidence type="ECO:0000256" key="1">
    <source>
        <dbReference type="SAM" id="MobiDB-lite"/>
    </source>
</evidence>
<sequence>MALVDILKERSVWTYSMMVGSTQLGEMIGEEALTTVNVVQIQCAMDSELAKIRRPTKSARQSLTLSTTRLSGSGREKQFGGDWLWNYKGKTYVIQAKRLDVIKDTNLATYQIDIPQLRRLLETAAILQSESLVADASAYYVFYNTMIGDQPLPDPVAEAALPSEDGAKQASRKGDRSENAVGRQKDRHANRQGNCRRTEEDTPEERDPRAPCNFGCTMLSAQVLFDEIEKQGKLDQTTVLIGLGTVESLGVQSWVDCIQKHGSCCDNAVVD</sequence>
<reference evidence="2 3" key="1">
    <citation type="submission" date="2024-02" db="EMBL/GenBank/DDBJ databases">
        <title>Roseibium algae sp. nov., isolated from marine alga (Grateloupia sp.), showing potential in myo-inositol conversion.</title>
        <authorList>
            <person name="Wang Y."/>
        </authorList>
    </citation>
    <scope>NUCLEOTIDE SEQUENCE [LARGE SCALE GENOMIC DNA]</scope>
    <source>
        <strain evidence="2 3">H3510</strain>
    </source>
</reference>